<dbReference type="Gene3D" id="1.20.120.450">
    <property type="entry name" value="dinb family like domain"/>
    <property type="match status" value="1"/>
</dbReference>
<sequence>MSLMANAIAESGQHCMNYARQLLQDIPAPQFARFARLGDTVVASNHPAFIFGHLSLYGSRVVNELGGDASAVMPTDRYTELFSPAAECVDDPDGTIYPPMDEITERFFASYTAAVDALRQADDATLSAVNPNERGRAKFATMGSMHAFYLGGHLMIHLGQLSAWRRMQGLGQASKPAFAAGSPKS</sequence>
<dbReference type="Pfam" id="PF12867">
    <property type="entry name" value="DinB_2"/>
    <property type="match status" value="1"/>
</dbReference>
<name>A0A5C5XSF9_9PLAN</name>
<dbReference type="AlphaFoldDB" id="A0A5C5XSF9"/>
<keyword evidence="3" id="KW-1185">Reference proteome</keyword>
<dbReference type="SUPFAM" id="SSF109854">
    <property type="entry name" value="DinB/YfiT-like putative metalloenzymes"/>
    <property type="match status" value="1"/>
</dbReference>
<proteinExistence type="predicted"/>
<gene>
    <name evidence="2" type="ORF">Pan14r_53600</name>
</gene>
<accession>A0A5C5XSF9</accession>
<evidence type="ECO:0000313" key="3">
    <source>
        <dbReference type="Proteomes" id="UP000317238"/>
    </source>
</evidence>
<dbReference type="InterPro" id="IPR024775">
    <property type="entry name" value="DinB-like"/>
</dbReference>
<reference evidence="2 3" key="1">
    <citation type="submission" date="2019-02" db="EMBL/GenBank/DDBJ databases">
        <title>Deep-cultivation of Planctomycetes and their phenomic and genomic characterization uncovers novel biology.</title>
        <authorList>
            <person name="Wiegand S."/>
            <person name="Jogler M."/>
            <person name="Boedeker C."/>
            <person name="Pinto D."/>
            <person name="Vollmers J."/>
            <person name="Rivas-Marin E."/>
            <person name="Kohn T."/>
            <person name="Peeters S.H."/>
            <person name="Heuer A."/>
            <person name="Rast P."/>
            <person name="Oberbeckmann S."/>
            <person name="Bunk B."/>
            <person name="Jeske O."/>
            <person name="Meyerdierks A."/>
            <person name="Storesund J.E."/>
            <person name="Kallscheuer N."/>
            <person name="Luecker S."/>
            <person name="Lage O.M."/>
            <person name="Pohl T."/>
            <person name="Merkel B.J."/>
            <person name="Hornburger P."/>
            <person name="Mueller R.-W."/>
            <person name="Bruemmer F."/>
            <person name="Labrenz M."/>
            <person name="Spormann A.M."/>
            <person name="Op Den Camp H."/>
            <person name="Overmann J."/>
            <person name="Amann R."/>
            <person name="Jetten M.S.M."/>
            <person name="Mascher T."/>
            <person name="Medema M.H."/>
            <person name="Devos D.P."/>
            <person name="Kaster A.-K."/>
            <person name="Ovreas L."/>
            <person name="Rohde M."/>
            <person name="Galperin M.Y."/>
            <person name="Jogler C."/>
        </authorList>
    </citation>
    <scope>NUCLEOTIDE SEQUENCE [LARGE SCALE GENOMIC DNA]</scope>
    <source>
        <strain evidence="2 3">Pan14r</strain>
    </source>
</reference>
<protein>
    <submittedName>
        <fullName evidence="2">DinB superfamily protein</fullName>
    </submittedName>
</protein>
<dbReference type="EMBL" id="SJPL01000002">
    <property type="protein sequence ID" value="TWT65810.1"/>
    <property type="molecule type" value="Genomic_DNA"/>
</dbReference>
<comment type="caution">
    <text evidence="2">The sequence shown here is derived from an EMBL/GenBank/DDBJ whole genome shotgun (WGS) entry which is preliminary data.</text>
</comment>
<dbReference type="InterPro" id="IPR034660">
    <property type="entry name" value="DinB/YfiT-like"/>
</dbReference>
<dbReference type="Proteomes" id="UP000317238">
    <property type="component" value="Unassembled WGS sequence"/>
</dbReference>
<feature type="domain" description="DinB-like" evidence="1">
    <location>
        <begin position="40"/>
        <end position="161"/>
    </location>
</feature>
<organism evidence="2 3">
    <name type="scientific">Crateriforma conspicua</name>
    <dbReference type="NCBI Taxonomy" id="2527996"/>
    <lineage>
        <taxon>Bacteria</taxon>
        <taxon>Pseudomonadati</taxon>
        <taxon>Planctomycetota</taxon>
        <taxon>Planctomycetia</taxon>
        <taxon>Planctomycetales</taxon>
        <taxon>Planctomycetaceae</taxon>
        <taxon>Crateriforma</taxon>
    </lineage>
</organism>
<evidence type="ECO:0000313" key="2">
    <source>
        <dbReference type="EMBL" id="TWT65810.1"/>
    </source>
</evidence>
<dbReference type="RefSeq" id="WP_197204112.1">
    <property type="nucleotide sequence ID" value="NZ_SJPL01000002.1"/>
</dbReference>
<evidence type="ECO:0000259" key="1">
    <source>
        <dbReference type="Pfam" id="PF12867"/>
    </source>
</evidence>